<dbReference type="SMART" id="SM01349">
    <property type="entry name" value="TOG"/>
    <property type="match status" value="2"/>
</dbReference>
<accession>A0A177B3G3</accession>
<comment type="caution">
    <text evidence="3">The sequence shown here is derived from an EMBL/GenBank/DDBJ whole genome shotgun (WGS) entry which is preliminary data.</text>
</comment>
<protein>
    <recommendedName>
        <fullName evidence="2">TOG domain-containing protein</fullName>
    </recommendedName>
</protein>
<sequence>MTFSDPNGGMKRESNPTNLSTDISPRYYQFANQNYHKSSSSVYNNLSKIPSQFVQNAVQENKHSVSLKEMNQISSYAKNFSKRQASYAKHSDSNNEEFTFPANYNNVHIDADVELLRRFNSATDTDSKLKMLRIVCNYIRLPLKSSLGKHSEYSHKSDYLKFPRRSKSLMIRNSPLQNQQLAIGNLTSMTTYSHEKCYDQDSLSKKSYSNPLSNRDLDEITNSLSEITIKDRNHNKTVNRLLKNKYLFRLISEYMKYDDIDVKLQTIRLLQEIIPLIKRSNSNLDSKMAIVLPQLFNDYLLDKQTVLIRSSLQTIHIYMRSNNCISRLLESFLTKGIENENQIISKNVIVGLPVLLTHQFSNCNLRHIVKSLLIKLYTVTNSEFPFEIKDEFVKCINVTLNQIKKIAGTTRYVSEYINESVVGRDLYKSYKKFVDVNENPKSPNDGLEKTLIICSNSPNIQIGEINSKNSLEYGILPNEILTRLFSEDASTRYRLQAGEDLVSFVNEYSDLLKCLKYFGNLTQLLSTLCAGNHCYISIGLRLIEIIVRRLGSKLKRHFQKLTKIVLSKVGSSKHQLIKQNVASSLVELLRCSPKLVMEELLCLLYYDDLKIRQECINLVIIGLLRFPSTHFDLERICYHIIPSLNDSKRNVRQATLECITILNMCMGNSGLMTIKENIKSMGFETGSVVVTLMEAVHARLSRRQCPRINSNGLVEYALDISTRKDEKISYAADVEWVLSGPELFNKNYECVSSASNATSIYSTVNTKSVSNYDSTDCESVYLSSQSVSNVGDNDSAYVSPVVQAPGPRSSAKAISRLPNDWDFAPTSENEEQTFSEEKLFSDSDSYHKKFLKKYHYIKKKNDAEINYDLDHDVSWADDSFHEPSVDWDKYNSDAINILPIETKLDLNVMKKKSEKSKIVKFHYKPNTCIEDTSLDEYNDEIFDSLRTIRNSANKKKTILFEKNRGMKQDEINDEILTIHDANSDCLTLMEKPYVKTQTIDFQPLNGVTFRDSPLSGDVAKVKIIGKGYKKTYLKNVMTKNSKFKYCDNFQFIHKEKLNHFKGTDVMISSSSSSVSTLVDDSEKTNKPIVRPKLKINKKSIKLIGVKNKLQFDQHTTKKINFDNTYDGSKSYLSVKNENMKKYKSTLDISKKISTKCNKLNKKICTNLASSSQVNKVTIYKTASQFYDNLEKSSSFPLNMENIIRMSPVQDPGVMILKSLALLESDEWDKKCNGMQTIQRLCKNNPKIILANLSKVMSLLYRESKNLRSQVSRMSLNTVSFVFQSIGRSMDKFIDMSIDVSLSKYGLTNQFLRNDASQCLRMIINHANQTKASLALINIGLSHRNGTIRSAASYFLVECIDMIDMEKIMNYSQTKPGNQEIAERFVLAIAKFSTDTLPTTRYNGQKILFKIMHNDAFHKIAKKCLSSRLYSDIKIKIEHLSTKGMPKAPNANEITIRSNSYVNINQRCSDTKPDATKYDSSMRFKNGQLDFSTTNFALLSMSYIKRNLMDVYETHRNSEEARQIFLNNWKHILLCLTEDNVIINSKVKLATYFSMNYFIQIVLSANKVKSQKLPCQEYQEPFHTILQKIMACVVCSINLNEDKLLTDVQKQSIKLLDFIHCNIDKYYFIHNICIVLKSENYIIQHPIVFEKIIDNLKSLDKLKMISCVENEVKPMILNGIDYIVADKKDLQIGISNIKSFTSKIDELIQNDNIQSVRNLLKKKYYNSYILSQIL</sequence>
<dbReference type="GO" id="GO:0005881">
    <property type="term" value="C:cytoplasmic microtubule"/>
    <property type="evidence" value="ECO:0007669"/>
    <property type="project" value="TreeGrafter"/>
</dbReference>
<dbReference type="GO" id="GO:0000226">
    <property type="term" value="P:microtubule cytoskeleton organization"/>
    <property type="evidence" value="ECO:0007669"/>
    <property type="project" value="TreeGrafter"/>
</dbReference>
<name>A0A177B3G3_9BILA</name>
<dbReference type="Proteomes" id="UP000078046">
    <property type="component" value="Unassembled WGS sequence"/>
</dbReference>
<evidence type="ECO:0000313" key="3">
    <source>
        <dbReference type="EMBL" id="OAF68808.1"/>
    </source>
</evidence>
<dbReference type="PANTHER" id="PTHR21567:SF87">
    <property type="entry name" value="CRESCERIN-LIKE PROTEIN CHE-12"/>
    <property type="match status" value="1"/>
</dbReference>
<dbReference type="SUPFAM" id="SSF48371">
    <property type="entry name" value="ARM repeat"/>
    <property type="match status" value="1"/>
</dbReference>
<feature type="region of interest" description="Disordered" evidence="1">
    <location>
        <begin position="1"/>
        <end position="22"/>
    </location>
</feature>
<gene>
    <name evidence="3" type="ORF">A3Q56_03438</name>
</gene>
<keyword evidence="4" id="KW-1185">Reference proteome</keyword>
<evidence type="ECO:0000259" key="2">
    <source>
        <dbReference type="SMART" id="SM01349"/>
    </source>
</evidence>
<dbReference type="EMBL" id="LWCA01000383">
    <property type="protein sequence ID" value="OAF68808.1"/>
    <property type="molecule type" value="Genomic_DNA"/>
</dbReference>
<dbReference type="GO" id="GO:0005929">
    <property type="term" value="C:cilium"/>
    <property type="evidence" value="ECO:0007669"/>
    <property type="project" value="TreeGrafter"/>
</dbReference>
<feature type="domain" description="TOG" evidence="2">
    <location>
        <begin position="1201"/>
        <end position="1449"/>
    </location>
</feature>
<dbReference type="InterPro" id="IPR016024">
    <property type="entry name" value="ARM-type_fold"/>
</dbReference>
<reference evidence="3 4" key="1">
    <citation type="submission" date="2016-04" db="EMBL/GenBank/DDBJ databases">
        <title>The genome of Intoshia linei affirms orthonectids as highly simplified spiralians.</title>
        <authorList>
            <person name="Mikhailov K.V."/>
            <person name="Slusarev G.S."/>
            <person name="Nikitin M.A."/>
            <person name="Logacheva M.D."/>
            <person name="Penin A."/>
            <person name="Aleoshin V."/>
            <person name="Panchin Y.V."/>
        </authorList>
    </citation>
    <scope>NUCLEOTIDE SEQUENCE [LARGE SCALE GENOMIC DNA]</scope>
    <source>
        <strain evidence="3">Intl2013</strain>
        <tissue evidence="3">Whole animal</tissue>
    </source>
</reference>
<feature type="domain" description="TOG" evidence="2">
    <location>
        <begin position="464"/>
        <end position="687"/>
    </location>
</feature>
<dbReference type="InterPro" id="IPR024395">
    <property type="entry name" value="CLASP_N_dom"/>
</dbReference>
<evidence type="ECO:0000313" key="4">
    <source>
        <dbReference type="Proteomes" id="UP000078046"/>
    </source>
</evidence>
<evidence type="ECO:0000256" key="1">
    <source>
        <dbReference type="SAM" id="MobiDB-lite"/>
    </source>
</evidence>
<dbReference type="OrthoDB" id="63891at2759"/>
<dbReference type="PANTHER" id="PTHR21567">
    <property type="entry name" value="CLASP"/>
    <property type="match status" value="1"/>
</dbReference>
<dbReference type="Gene3D" id="1.25.10.10">
    <property type="entry name" value="Leucine-rich Repeat Variant"/>
    <property type="match status" value="2"/>
</dbReference>
<dbReference type="Pfam" id="PF12348">
    <property type="entry name" value="CLASP_N"/>
    <property type="match status" value="1"/>
</dbReference>
<dbReference type="InterPro" id="IPR011989">
    <property type="entry name" value="ARM-like"/>
</dbReference>
<dbReference type="GO" id="GO:0008017">
    <property type="term" value="F:microtubule binding"/>
    <property type="evidence" value="ECO:0007669"/>
    <property type="project" value="TreeGrafter"/>
</dbReference>
<proteinExistence type="predicted"/>
<organism evidence="3 4">
    <name type="scientific">Intoshia linei</name>
    <dbReference type="NCBI Taxonomy" id="1819745"/>
    <lineage>
        <taxon>Eukaryota</taxon>
        <taxon>Metazoa</taxon>
        <taxon>Spiralia</taxon>
        <taxon>Lophotrochozoa</taxon>
        <taxon>Mesozoa</taxon>
        <taxon>Orthonectida</taxon>
        <taxon>Rhopaluridae</taxon>
        <taxon>Intoshia</taxon>
    </lineage>
</organism>
<dbReference type="InterPro" id="IPR034085">
    <property type="entry name" value="TOG"/>
</dbReference>